<keyword evidence="3" id="KW-0067">ATP-binding</keyword>
<dbReference type="SUPFAM" id="SSF50891">
    <property type="entry name" value="Cyclophilin-like"/>
    <property type="match status" value="1"/>
</dbReference>
<evidence type="ECO:0000313" key="6">
    <source>
        <dbReference type="Proteomes" id="UP001601992"/>
    </source>
</evidence>
<dbReference type="InterPro" id="IPR003833">
    <property type="entry name" value="CT_C_D"/>
</dbReference>
<keyword evidence="6" id="KW-1185">Reference proteome</keyword>
<protein>
    <submittedName>
        <fullName evidence="5">Allophanate hydrolase subunit 1</fullName>
    </submittedName>
</protein>
<accession>A0ABW6RXT7</accession>
<dbReference type="PANTHER" id="PTHR34698">
    <property type="entry name" value="5-OXOPROLINASE SUBUNIT B"/>
    <property type="match status" value="1"/>
</dbReference>
<dbReference type="PANTHER" id="PTHR34698:SF2">
    <property type="entry name" value="5-OXOPROLINASE SUBUNIT B"/>
    <property type="match status" value="1"/>
</dbReference>
<dbReference type="Gene3D" id="2.40.100.10">
    <property type="entry name" value="Cyclophilin-like"/>
    <property type="match status" value="1"/>
</dbReference>
<keyword evidence="2 5" id="KW-0378">Hydrolase</keyword>
<feature type="domain" description="Carboxyltransferase" evidence="4">
    <location>
        <begin position="11"/>
        <end position="205"/>
    </location>
</feature>
<name>A0ABW6RXT7_9NOCA</name>
<evidence type="ECO:0000256" key="2">
    <source>
        <dbReference type="ARBA" id="ARBA00022801"/>
    </source>
</evidence>
<dbReference type="Proteomes" id="UP001601992">
    <property type="component" value="Unassembled WGS sequence"/>
</dbReference>
<organism evidence="5 6">
    <name type="scientific">Nocardia jiangxiensis</name>
    <dbReference type="NCBI Taxonomy" id="282685"/>
    <lineage>
        <taxon>Bacteria</taxon>
        <taxon>Bacillati</taxon>
        <taxon>Actinomycetota</taxon>
        <taxon>Actinomycetes</taxon>
        <taxon>Mycobacteriales</taxon>
        <taxon>Nocardiaceae</taxon>
        <taxon>Nocardia</taxon>
    </lineage>
</organism>
<proteinExistence type="predicted"/>
<evidence type="ECO:0000256" key="3">
    <source>
        <dbReference type="ARBA" id="ARBA00022840"/>
    </source>
</evidence>
<evidence type="ECO:0000259" key="4">
    <source>
        <dbReference type="SMART" id="SM00796"/>
    </source>
</evidence>
<dbReference type="GO" id="GO:0016787">
    <property type="term" value="F:hydrolase activity"/>
    <property type="evidence" value="ECO:0007669"/>
    <property type="project" value="UniProtKB-KW"/>
</dbReference>
<evidence type="ECO:0000313" key="5">
    <source>
        <dbReference type="EMBL" id="MFF3568837.1"/>
    </source>
</evidence>
<sequence>MSSGVMSEAGLMIRQAGDRALLVEPSDRAELMGFIDRLRDDPVGGVCDVLPAARTVLITLQPGVDVAVMIRRLRAAFDTVSERAAHDVKDSAGVEIPVRYDGVDLTETAALLGISEAELIARHTGARWRCAFIGFAPGFGYLEAPGAQLSVPRHEQPRTAVPAGSVALAAGYSAVYPRSSPGGWRIIGRTTTALWDLDRPEPALLRPGTRVRFTAVEIAA</sequence>
<dbReference type="RefSeq" id="WP_083895658.1">
    <property type="nucleotide sequence ID" value="NZ_JBIAQY010000004.1"/>
</dbReference>
<dbReference type="SUPFAM" id="SSF160467">
    <property type="entry name" value="PH0987 N-terminal domain-like"/>
    <property type="match status" value="1"/>
</dbReference>
<dbReference type="InterPro" id="IPR029000">
    <property type="entry name" value="Cyclophilin-like_dom_sf"/>
</dbReference>
<comment type="caution">
    <text evidence="5">The sequence shown here is derived from an EMBL/GenBank/DDBJ whole genome shotgun (WGS) entry which is preliminary data.</text>
</comment>
<keyword evidence="1" id="KW-0547">Nucleotide-binding</keyword>
<evidence type="ECO:0000256" key="1">
    <source>
        <dbReference type="ARBA" id="ARBA00022741"/>
    </source>
</evidence>
<dbReference type="SMART" id="SM00796">
    <property type="entry name" value="AHS1"/>
    <property type="match status" value="1"/>
</dbReference>
<dbReference type="Gene3D" id="3.30.1360.40">
    <property type="match status" value="1"/>
</dbReference>
<reference evidence="5 6" key="1">
    <citation type="submission" date="2024-10" db="EMBL/GenBank/DDBJ databases">
        <title>The Natural Products Discovery Center: Release of the First 8490 Sequenced Strains for Exploring Actinobacteria Biosynthetic Diversity.</title>
        <authorList>
            <person name="Kalkreuter E."/>
            <person name="Kautsar S.A."/>
            <person name="Yang D."/>
            <person name="Bader C.D."/>
            <person name="Teijaro C.N."/>
            <person name="Fluegel L."/>
            <person name="Davis C.M."/>
            <person name="Simpson J.R."/>
            <person name="Lauterbach L."/>
            <person name="Steele A.D."/>
            <person name="Gui C."/>
            <person name="Meng S."/>
            <person name="Li G."/>
            <person name="Viehrig K."/>
            <person name="Ye F."/>
            <person name="Su P."/>
            <person name="Kiefer A.F."/>
            <person name="Nichols A."/>
            <person name="Cepeda A.J."/>
            <person name="Yan W."/>
            <person name="Fan B."/>
            <person name="Jiang Y."/>
            <person name="Adhikari A."/>
            <person name="Zheng C.-J."/>
            <person name="Schuster L."/>
            <person name="Cowan T.M."/>
            <person name="Smanski M.J."/>
            <person name="Chevrette M.G."/>
            <person name="De Carvalho L.P.S."/>
            <person name="Shen B."/>
        </authorList>
    </citation>
    <scope>NUCLEOTIDE SEQUENCE [LARGE SCALE GENOMIC DNA]</scope>
    <source>
        <strain evidence="5 6">NPDC002593</strain>
    </source>
</reference>
<dbReference type="Pfam" id="PF02682">
    <property type="entry name" value="CT_C_D"/>
    <property type="match status" value="1"/>
</dbReference>
<dbReference type="InterPro" id="IPR010016">
    <property type="entry name" value="PxpB"/>
</dbReference>
<gene>
    <name evidence="5" type="ORF">ACFYXQ_13785</name>
</gene>
<dbReference type="EMBL" id="JBIAQY010000004">
    <property type="protein sequence ID" value="MFF3568837.1"/>
    <property type="molecule type" value="Genomic_DNA"/>
</dbReference>